<evidence type="ECO:0000259" key="13">
    <source>
        <dbReference type="Pfam" id="PF06974"/>
    </source>
</evidence>
<dbReference type="InterPro" id="IPR014292">
    <property type="entry name" value="Acyl_transf_WS/DGAT"/>
</dbReference>
<name>A0ABU8WF27_9BURK</name>
<feature type="compositionally biased region" description="Low complexity" evidence="11">
    <location>
        <begin position="513"/>
        <end position="522"/>
    </location>
</feature>
<dbReference type="InterPro" id="IPR009721">
    <property type="entry name" value="O-acyltransferase_WSD1_C"/>
</dbReference>
<feature type="domain" description="O-acyltransferase WSD1-like N-terminal" evidence="12">
    <location>
        <begin position="4"/>
        <end position="275"/>
    </location>
</feature>
<reference evidence="14 15" key="1">
    <citation type="submission" date="2024-03" db="EMBL/GenBank/DDBJ databases">
        <title>Novel species of the genus Variovorax.</title>
        <authorList>
            <person name="Liu Q."/>
            <person name="Xin Y.-H."/>
        </authorList>
    </citation>
    <scope>NUCLEOTIDE SEQUENCE [LARGE SCALE GENOMIC DNA]</scope>
    <source>
        <strain evidence="14 15">KACC 18900</strain>
    </source>
</reference>
<evidence type="ECO:0000256" key="9">
    <source>
        <dbReference type="ARBA" id="ARBA00023315"/>
    </source>
</evidence>
<evidence type="ECO:0000256" key="8">
    <source>
        <dbReference type="ARBA" id="ARBA00023098"/>
    </source>
</evidence>
<proteinExistence type="inferred from homology"/>
<feature type="domain" description="O-acyltransferase WSD1 C-terminal" evidence="13">
    <location>
        <begin position="316"/>
        <end position="460"/>
    </location>
</feature>
<dbReference type="RefSeq" id="WP_340340575.1">
    <property type="nucleotide sequence ID" value="NZ_JBBKZT010000001.1"/>
</dbReference>
<dbReference type="Proteomes" id="UP001385892">
    <property type="component" value="Unassembled WGS sequence"/>
</dbReference>
<dbReference type="InterPro" id="IPR004255">
    <property type="entry name" value="O-acyltransferase_WSD1_N"/>
</dbReference>
<keyword evidence="6 14" id="KW-0808">Transferase</keyword>
<evidence type="ECO:0000256" key="10">
    <source>
        <dbReference type="ARBA" id="ARBA00048109"/>
    </source>
</evidence>
<comment type="pathway">
    <text evidence="1">Glycerolipid metabolism; triacylglycerol biosynthesis.</text>
</comment>
<keyword evidence="15" id="KW-1185">Reference proteome</keyword>
<dbReference type="InterPro" id="IPR045034">
    <property type="entry name" value="O-acyltransferase_WSD1-like"/>
</dbReference>
<evidence type="ECO:0000256" key="4">
    <source>
        <dbReference type="ARBA" id="ARBA00013244"/>
    </source>
</evidence>
<comment type="pathway">
    <text evidence="2">Lipid metabolism.</text>
</comment>
<organism evidence="14 15">
    <name type="scientific">Variovorax rhizosphaerae</name>
    <dbReference type="NCBI Taxonomy" id="1836200"/>
    <lineage>
        <taxon>Bacteria</taxon>
        <taxon>Pseudomonadati</taxon>
        <taxon>Pseudomonadota</taxon>
        <taxon>Betaproteobacteria</taxon>
        <taxon>Burkholderiales</taxon>
        <taxon>Comamonadaceae</taxon>
        <taxon>Variovorax</taxon>
    </lineage>
</organism>
<evidence type="ECO:0000256" key="11">
    <source>
        <dbReference type="SAM" id="MobiDB-lite"/>
    </source>
</evidence>
<keyword evidence="8" id="KW-0443">Lipid metabolism</keyword>
<keyword evidence="5" id="KW-0444">Lipid biosynthesis</keyword>
<evidence type="ECO:0000256" key="1">
    <source>
        <dbReference type="ARBA" id="ARBA00004771"/>
    </source>
</evidence>
<feature type="region of interest" description="Disordered" evidence="11">
    <location>
        <begin position="513"/>
        <end position="564"/>
    </location>
</feature>
<evidence type="ECO:0000313" key="14">
    <source>
        <dbReference type="EMBL" id="MEJ8845408.1"/>
    </source>
</evidence>
<dbReference type="EMBL" id="JBBKZT010000001">
    <property type="protein sequence ID" value="MEJ8845408.1"/>
    <property type="molecule type" value="Genomic_DNA"/>
</dbReference>
<evidence type="ECO:0000259" key="12">
    <source>
        <dbReference type="Pfam" id="PF03007"/>
    </source>
</evidence>
<dbReference type="GO" id="GO:0016746">
    <property type="term" value="F:acyltransferase activity"/>
    <property type="evidence" value="ECO:0007669"/>
    <property type="project" value="UniProtKB-KW"/>
</dbReference>
<keyword evidence="9 14" id="KW-0012">Acyltransferase</keyword>
<dbReference type="NCBIfam" id="TIGR02946">
    <property type="entry name" value="acyl_WS_DGAT"/>
    <property type="match status" value="1"/>
</dbReference>
<evidence type="ECO:0000313" key="15">
    <source>
        <dbReference type="Proteomes" id="UP001385892"/>
    </source>
</evidence>
<keyword evidence="7" id="KW-0319">Glycerol metabolism</keyword>
<dbReference type="PANTHER" id="PTHR31650">
    <property type="entry name" value="O-ACYLTRANSFERASE (WSD1-LIKE) FAMILY PROTEIN"/>
    <property type="match status" value="1"/>
</dbReference>
<evidence type="ECO:0000256" key="7">
    <source>
        <dbReference type="ARBA" id="ARBA00022798"/>
    </source>
</evidence>
<protein>
    <recommendedName>
        <fullName evidence="4">diacylglycerol O-acyltransferase</fullName>
        <ecNumber evidence="4">2.3.1.20</ecNumber>
    </recommendedName>
</protein>
<dbReference type="Pfam" id="PF06974">
    <property type="entry name" value="WS_DGAT_C"/>
    <property type="match status" value="1"/>
</dbReference>
<comment type="catalytic activity">
    <reaction evidence="10">
        <text>an acyl-CoA + a 1,2-diacyl-sn-glycerol = a triacyl-sn-glycerol + CoA</text>
        <dbReference type="Rhea" id="RHEA:10868"/>
        <dbReference type="ChEBI" id="CHEBI:17815"/>
        <dbReference type="ChEBI" id="CHEBI:57287"/>
        <dbReference type="ChEBI" id="CHEBI:58342"/>
        <dbReference type="ChEBI" id="CHEBI:64615"/>
        <dbReference type="EC" id="2.3.1.20"/>
    </reaction>
</comment>
<dbReference type="Pfam" id="PF03007">
    <property type="entry name" value="WS_DGAT_cat"/>
    <property type="match status" value="1"/>
</dbReference>
<feature type="compositionally biased region" description="Basic residues" evidence="11">
    <location>
        <begin position="523"/>
        <end position="532"/>
    </location>
</feature>
<evidence type="ECO:0000256" key="6">
    <source>
        <dbReference type="ARBA" id="ARBA00022679"/>
    </source>
</evidence>
<evidence type="ECO:0000256" key="2">
    <source>
        <dbReference type="ARBA" id="ARBA00005189"/>
    </source>
</evidence>
<evidence type="ECO:0000256" key="5">
    <source>
        <dbReference type="ARBA" id="ARBA00022516"/>
    </source>
</evidence>
<gene>
    <name evidence="14" type="ORF">WKW82_02040</name>
</gene>
<accession>A0ABU8WF27</accession>
<evidence type="ECO:0000256" key="3">
    <source>
        <dbReference type="ARBA" id="ARBA00009587"/>
    </source>
</evidence>
<dbReference type="EC" id="2.3.1.20" evidence="4"/>
<comment type="similarity">
    <text evidence="3">Belongs to the long-chain O-acyltransferase family.</text>
</comment>
<comment type="caution">
    <text evidence="14">The sequence shown here is derived from an EMBL/GenBank/DDBJ whole genome shotgun (WGS) entry which is preliminary data.</text>
</comment>
<sequence>MKHLSGLDSTFLHLETPEMPMHVGSLNVLDLPEGYEGDFFEDAKANMLARIHLADVFTRKLALMPFDLSNPVWVEEDDLDIDHHFRHITLPKPGSNRQLQQVVARLHSALLDRSRPLWEFYIIDGLKSGQVGLYTKVHHAGIDGQAGVEVGKAIFDTAPTGRVIKPPRVKPRGNKYQLGMAELASAAMKNTVQQYVKLFKMAPALGKAIAGLAKPVESAEGKEAKSAPKKFNLFAPRTVLNVAITNQRTFAGRTIPLAETKAIGKHFGVSLNDVVMATVSGALRNFFKDTNELPEQSLVAGVPVSTREAGDDTANNQASMILVSLATDIKDPIERMRAINTSSTSAKGVMNRFKSVMIDDFPMFAAPWLMSGMATMYGRSGLVNVLPPMANVAISNVAGAPFPMYFAGAYVTCYYPVSIASHGTALNITVQSYNGRMDYGLIACRRVLPDLTDLGDYMLAEHRMLLELTKMLPGDAPSAGSAAKAAAAKTAVPHAAPEVATAKTEAVEAQAIEPVKSAAAKKPAAKKARVKKAAAPELPAPAAPAKKARSRKPAVKADVTAAAE</sequence>
<dbReference type="PANTHER" id="PTHR31650:SF1">
    <property type="entry name" value="WAX ESTER SYNTHASE_DIACYLGLYCEROL ACYLTRANSFERASE 4-RELATED"/>
    <property type="match status" value="1"/>
</dbReference>